<reference evidence="6" key="1">
    <citation type="submission" date="2025-08" db="UniProtKB">
        <authorList>
            <consortium name="RefSeq"/>
        </authorList>
    </citation>
    <scope>IDENTIFICATION</scope>
    <source>
        <tissue evidence="6">Muscle</tissue>
    </source>
</reference>
<evidence type="ECO:0000256" key="3">
    <source>
        <dbReference type="SAM" id="MobiDB-lite"/>
    </source>
</evidence>
<dbReference type="Pfam" id="PF15903">
    <property type="entry name" value="PL48"/>
    <property type="match status" value="1"/>
</dbReference>
<name>A0ABM1TDK7_LIMPO</name>
<feature type="region of interest" description="Disordered" evidence="3">
    <location>
        <begin position="574"/>
        <end position="608"/>
    </location>
</feature>
<evidence type="ECO:0000259" key="4">
    <source>
        <dbReference type="Pfam" id="PF15903"/>
    </source>
</evidence>
<evidence type="ECO:0000313" key="6">
    <source>
        <dbReference type="RefSeq" id="XP_022253963.1"/>
    </source>
</evidence>
<protein>
    <submittedName>
        <fullName evidence="6">Rho family-interacting cell polarization regulator 2-like</fullName>
    </submittedName>
</protein>
<comment type="similarity">
    <text evidence="1">Belongs to the RIPOR family.</text>
</comment>
<dbReference type="GeneID" id="106469678"/>
<feature type="compositionally biased region" description="Basic and acidic residues" evidence="3">
    <location>
        <begin position="578"/>
        <end position="604"/>
    </location>
</feature>
<dbReference type="Proteomes" id="UP000694941">
    <property type="component" value="Unplaced"/>
</dbReference>
<organism evidence="5 6">
    <name type="scientific">Limulus polyphemus</name>
    <name type="common">Atlantic horseshoe crab</name>
    <dbReference type="NCBI Taxonomy" id="6850"/>
    <lineage>
        <taxon>Eukaryota</taxon>
        <taxon>Metazoa</taxon>
        <taxon>Ecdysozoa</taxon>
        <taxon>Arthropoda</taxon>
        <taxon>Chelicerata</taxon>
        <taxon>Merostomata</taxon>
        <taxon>Xiphosura</taxon>
        <taxon>Limulidae</taxon>
        <taxon>Limulus</taxon>
    </lineage>
</organism>
<dbReference type="Gene3D" id="1.25.10.10">
    <property type="entry name" value="Leucine-rich Repeat Variant"/>
    <property type="match status" value="1"/>
</dbReference>
<feature type="region of interest" description="Disordered" evidence="3">
    <location>
        <begin position="363"/>
        <end position="404"/>
    </location>
</feature>
<feature type="compositionally biased region" description="Polar residues" evidence="3">
    <location>
        <begin position="379"/>
        <end position="390"/>
    </location>
</feature>
<dbReference type="InterPro" id="IPR026136">
    <property type="entry name" value="RIPOR3"/>
</dbReference>
<feature type="domain" description="FAM65 N-terminal" evidence="4">
    <location>
        <begin position="76"/>
        <end position="339"/>
    </location>
</feature>
<dbReference type="PANTHER" id="PTHR15829:SF13">
    <property type="entry name" value="FAM65 N-TERMINAL DOMAIN-CONTAINING PROTEIN"/>
    <property type="match status" value="1"/>
</dbReference>
<proteinExistence type="inferred from homology"/>
<feature type="compositionally biased region" description="Low complexity" evidence="3">
    <location>
        <begin position="364"/>
        <end position="378"/>
    </location>
</feature>
<dbReference type="InterPro" id="IPR031780">
    <property type="entry name" value="FAM65_N"/>
</dbReference>
<dbReference type="RefSeq" id="XP_022253963.1">
    <property type="nucleotide sequence ID" value="XM_022398255.1"/>
</dbReference>
<evidence type="ECO:0000256" key="1">
    <source>
        <dbReference type="ARBA" id="ARBA00005744"/>
    </source>
</evidence>
<keyword evidence="5" id="KW-1185">Reference proteome</keyword>
<accession>A0ABM1TDK7</accession>
<keyword evidence="2" id="KW-0175">Coiled coil</keyword>
<evidence type="ECO:0000313" key="5">
    <source>
        <dbReference type="Proteomes" id="UP000694941"/>
    </source>
</evidence>
<dbReference type="PANTHER" id="PTHR15829">
    <property type="entry name" value="PROTEIN KINASE PKN/PRK1, EFFECTOR"/>
    <property type="match status" value="1"/>
</dbReference>
<dbReference type="SUPFAM" id="SSF48371">
    <property type="entry name" value="ARM repeat"/>
    <property type="match status" value="1"/>
</dbReference>
<dbReference type="InterPro" id="IPR011989">
    <property type="entry name" value="ARM-like"/>
</dbReference>
<dbReference type="InterPro" id="IPR016024">
    <property type="entry name" value="ARM-type_fold"/>
</dbReference>
<sequence length="935" mass="106170">MPMKEFSKAKSSEDLLSRQTSYAFEGTEKVYSHRRTASAEGLLTSSSNKKNQNAKNKTLPLGQGIVLGQTLSPRSGSTRQLFQATWSGKAFKPTDPSQTFKAFQTTINGIQQYIKVTEDDIKNLKSSDDENDRIQNCSEAEEYLERLIKKLARLEYLHRTYMNHYNMKKGTEALAHAYILNSEREKNQALNNVRSGYKECSLILSNIESELDFLMGIFHFEIKGLKGFARLCPGDVYELTIRYGHQKWKSKCQILKDAQQSWENSKITLKSLLGEHLYIKTAELKGLRKIVPLGEKCCEASDLFSANPQLMTVNLNISGTIKLNMLVTWSPFHHAKQTSNEQLPLSPFFMAVLDTSFKKRIQPQDSLSDDTSSLQSASKNTISSKINSVHSPKPSVRSKKPTKLSEVFSDDVDTKNKNLSPQLSSYVSNDHFQTVKTKKAGENETTLLSYNFDQMKPESPNLEKIEANTSQRWSCRKFDNIFVQSIRDKESMSSEMSHSNLALQCLLHDLCSTLEDIQGQYEELDGLKENVTKLEQILVKNQNESKLDSTDASDISVRNTLKSFDFLDSIDDGQQQRNKKEMITTEDDGKEKKKKDGTQDKGCESSDAPKFTSGYKQLDLAITESLKQCQMLIENLGSFGPLKNTRELSLDKLKKQTEVIDWIVRLGHSAKLAGTTPSGYIFLETKPNLQKLWEQCSEDKNALCVTVKNILPKLGMFVREYLISTQQHLALKVAEHWLMAILEVNKLDHQAVVTVFQLKIYYDYQQTPLKTIITSLAEEITQIELLRSRDENTVKKTLTDMETLCCSLDSLLVVSHLLIDENVKLKKLAKLYLTNASKTVNLRKKLLTVYLGALESEIPQIRQSACAALAVLKANEYIKELVHLSQNDPDQLVQQEAKYTLFSFGMEGKKAFQEQNMVTHGFKSLQMKEMKREMN</sequence>
<feature type="coiled-coil region" evidence="2">
    <location>
        <begin position="517"/>
        <end position="544"/>
    </location>
</feature>
<evidence type="ECO:0000256" key="2">
    <source>
        <dbReference type="SAM" id="Coils"/>
    </source>
</evidence>
<gene>
    <name evidence="6" type="primary">LOC106469678</name>
</gene>